<dbReference type="Proteomes" id="UP001152607">
    <property type="component" value="Unassembled WGS sequence"/>
</dbReference>
<evidence type="ECO:0000313" key="1">
    <source>
        <dbReference type="EMBL" id="CAI6268473.1"/>
    </source>
</evidence>
<comment type="caution">
    <text evidence="1">The sequence shown here is derived from an EMBL/GenBank/DDBJ whole genome shotgun (WGS) entry which is preliminary data.</text>
</comment>
<keyword evidence="2" id="KW-1185">Reference proteome</keyword>
<proteinExistence type="predicted"/>
<name>A0A9W4XE70_9PLEO</name>
<dbReference type="EMBL" id="CAOQHR010000001">
    <property type="protein sequence ID" value="CAI6268473.1"/>
    <property type="molecule type" value="Genomic_DNA"/>
</dbReference>
<sequence length="104" mass="11678">MALPIVFSLSSLRSLFFSGTRKDGEKGYSACYSNLDFRDELQIALLQVQVKSGGDSRHTLKAMHNDESEINVSEKILLVTVRDISKPPFTFSPRKPSILGFWNV</sequence>
<gene>
    <name evidence="1" type="ORF">PDIGIT_LOCUS1630</name>
</gene>
<protein>
    <submittedName>
        <fullName evidence="1">Uncharacterized protein</fullName>
    </submittedName>
</protein>
<evidence type="ECO:0000313" key="2">
    <source>
        <dbReference type="Proteomes" id="UP001152607"/>
    </source>
</evidence>
<dbReference type="AlphaFoldDB" id="A0A9W4XE70"/>
<reference evidence="1" key="1">
    <citation type="submission" date="2023-01" db="EMBL/GenBank/DDBJ databases">
        <authorList>
            <person name="Van Ghelder C."/>
            <person name="Rancurel C."/>
        </authorList>
    </citation>
    <scope>NUCLEOTIDE SEQUENCE</scope>
    <source>
        <strain evidence="1">CNCM I-4278</strain>
    </source>
</reference>
<organism evidence="1 2">
    <name type="scientific">Periconia digitata</name>
    <dbReference type="NCBI Taxonomy" id="1303443"/>
    <lineage>
        <taxon>Eukaryota</taxon>
        <taxon>Fungi</taxon>
        <taxon>Dikarya</taxon>
        <taxon>Ascomycota</taxon>
        <taxon>Pezizomycotina</taxon>
        <taxon>Dothideomycetes</taxon>
        <taxon>Pleosporomycetidae</taxon>
        <taxon>Pleosporales</taxon>
        <taxon>Massarineae</taxon>
        <taxon>Periconiaceae</taxon>
        <taxon>Periconia</taxon>
    </lineage>
</organism>
<accession>A0A9W4XE70</accession>